<proteinExistence type="predicted"/>
<sequence>MLYAQHNRILAKEF</sequence>
<evidence type="ECO:0000313" key="1">
    <source>
        <dbReference type="EMBL" id="JAD55903.1"/>
    </source>
</evidence>
<reference evidence="1" key="1">
    <citation type="submission" date="2014-09" db="EMBL/GenBank/DDBJ databases">
        <authorList>
            <person name="Magalhaes I.L.F."/>
            <person name="Oliveira U."/>
            <person name="Santos F.R."/>
            <person name="Vidigal T.H.D.A."/>
            <person name="Brescovit A.D."/>
            <person name="Santos A.J."/>
        </authorList>
    </citation>
    <scope>NUCLEOTIDE SEQUENCE</scope>
    <source>
        <tissue evidence="1">Shoot tissue taken approximately 20 cm above the soil surface</tissue>
    </source>
</reference>
<name>A0A0A9B174_ARUDO</name>
<reference evidence="1" key="2">
    <citation type="journal article" date="2015" name="Data Brief">
        <title>Shoot transcriptome of the giant reed, Arundo donax.</title>
        <authorList>
            <person name="Barrero R.A."/>
            <person name="Guerrero F.D."/>
            <person name="Moolhuijzen P."/>
            <person name="Goolsby J.A."/>
            <person name="Tidwell J."/>
            <person name="Bellgard S.E."/>
            <person name="Bellgard M.I."/>
        </authorList>
    </citation>
    <scope>NUCLEOTIDE SEQUENCE</scope>
    <source>
        <tissue evidence="1">Shoot tissue taken approximately 20 cm above the soil surface</tissue>
    </source>
</reference>
<accession>A0A0A9B174</accession>
<dbReference type="EMBL" id="GBRH01241992">
    <property type="protein sequence ID" value="JAD55903.1"/>
    <property type="molecule type" value="Transcribed_RNA"/>
</dbReference>
<protein>
    <submittedName>
        <fullName evidence="1">Uncharacterized protein</fullName>
    </submittedName>
</protein>
<organism evidence="1">
    <name type="scientific">Arundo donax</name>
    <name type="common">Giant reed</name>
    <name type="synonym">Donax arundinaceus</name>
    <dbReference type="NCBI Taxonomy" id="35708"/>
    <lineage>
        <taxon>Eukaryota</taxon>
        <taxon>Viridiplantae</taxon>
        <taxon>Streptophyta</taxon>
        <taxon>Embryophyta</taxon>
        <taxon>Tracheophyta</taxon>
        <taxon>Spermatophyta</taxon>
        <taxon>Magnoliopsida</taxon>
        <taxon>Liliopsida</taxon>
        <taxon>Poales</taxon>
        <taxon>Poaceae</taxon>
        <taxon>PACMAD clade</taxon>
        <taxon>Arundinoideae</taxon>
        <taxon>Arundineae</taxon>
        <taxon>Arundo</taxon>
    </lineage>
</organism>